<dbReference type="EMBL" id="PGVA01000035">
    <property type="protein sequence ID" value="PLR81435.1"/>
    <property type="molecule type" value="Genomic_DNA"/>
</dbReference>
<gene>
    <name evidence="1" type="ORF">CU635_15255</name>
</gene>
<accession>A0A2N5GJN3</accession>
<dbReference type="Proteomes" id="UP000234951">
    <property type="component" value="Unassembled WGS sequence"/>
</dbReference>
<protein>
    <submittedName>
        <fullName evidence="1">Uncharacterized protein</fullName>
    </submittedName>
</protein>
<comment type="caution">
    <text evidence="1">The sequence shown here is derived from an EMBL/GenBank/DDBJ whole genome shotgun (WGS) entry which is preliminary data.</text>
</comment>
<evidence type="ECO:0000313" key="2">
    <source>
        <dbReference type="Proteomes" id="UP000234951"/>
    </source>
</evidence>
<reference evidence="1 2" key="1">
    <citation type="submission" date="2017-11" db="EMBL/GenBank/DDBJ databases">
        <title>Comparitive Functional Genomics of Dry Heat Resistant strains isolated from the Viking Spacecraft.</title>
        <authorList>
            <person name="Seuylemezian A."/>
            <person name="Cooper K."/>
            <person name="Vaishampayan P."/>
        </authorList>
    </citation>
    <scope>NUCLEOTIDE SEQUENCE [LARGE SCALE GENOMIC DNA]</scope>
    <source>
        <strain evidence="1 2">M4.6</strain>
    </source>
</reference>
<organism evidence="1 2">
    <name type="scientific">Bacillus canaveralius</name>
    <dbReference type="NCBI Taxonomy" id="1403243"/>
    <lineage>
        <taxon>Bacteria</taxon>
        <taxon>Bacillati</taxon>
        <taxon>Bacillota</taxon>
        <taxon>Bacilli</taxon>
        <taxon>Bacillales</taxon>
        <taxon>Bacillaceae</taxon>
        <taxon>Bacillus</taxon>
    </lineage>
</organism>
<dbReference type="AlphaFoldDB" id="A0A2N5GJN3"/>
<proteinExistence type="predicted"/>
<sequence>PEGIGNNGLKLDLQFFAKGTDKGLASRGYKPSPGERTFEGFVNNNVPKTKETKLYTNSSDFNNVGSSGGQFKRFGTDSHAGLAPHVHQPIRNVFNGNIRGGVGSKTKNGGVAVPTRNDVKQLYDYLYNGKYR</sequence>
<evidence type="ECO:0000313" key="1">
    <source>
        <dbReference type="EMBL" id="PLR81435.1"/>
    </source>
</evidence>
<name>A0A2N5GJN3_9BACI</name>
<feature type="non-terminal residue" evidence="1">
    <location>
        <position position="1"/>
    </location>
</feature>
<dbReference type="RefSeq" id="WP_219620171.1">
    <property type="nucleotide sequence ID" value="NZ_PGVA01000035.1"/>
</dbReference>